<name>A0A518CBE4_9BACT</name>
<dbReference type="EC" id="3.4.11.6" evidence="2"/>
<dbReference type="GO" id="GO:0006508">
    <property type="term" value="P:proteolysis"/>
    <property type="evidence" value="ECO:0007669"/>
    <property type="project" value="InterPro"/>
</dbReference>
<gene>
    <name evidence="2" type="primary">ywaD_3</name>
    <name evidence="2" type="ORF">Pan97_36010</name>
</gene>
<dbReference type="InterPro" id="IPR046450">
    <property type="entry name" value="PA_dom_sf"/>
</dbReference>
<dbReference type="InterPro" id="IPR001478">
    <property type="entry name" value="PDZ"/>
</dbReference>
<evidence type="ECO:0000313" key="2">
    <source>
        <dbReference type="EMBL" id="QDU76549.1"/>
    </source>
</evidence>
<dbReference type="RefSeq" id="WP_144974733.1">
    <property type="nucleotide sequence ID" value="NZ_CP036289.1"/>
</dbReference>
<dbReference type="SMART" id="SM00228">
    <property type="entry name" value="PDZ"/>
    <property type="match status" value="1"/>
</dbReference>
<dbReference type="Gene3D" id="2.30.42.10">
    <property type="match status" value="1"/>
</dbReference>
<dbReference type="Pfam" id="PF04389">
    <property type="entry name" value="Peptidase_M28"/>
    <property type="match status" value="1"/>
</dbReference>
<keyword evidence="2" id="KW-0031">Aminopeptidase</keyword>
<reference evidence="3" key="1">
    <citation type="submission" date="2019-02" db="EMBL/GenBank/DDBJ databases">
        <title>Deep-cultivation of Planctomycetes and their phenomic and genomic characterization uncovers novel biology.</title>
        <authorList>
            <person name="Wiegand S."/>
            <person name="Jogler M."/>
            <person name="Boedeker C."/>
            <person name="Pinto D."/>
            <person name="Vollmers J."/>
            <person name="Rivas-Marin E."/>
            <person name="Kohn T."/>
            <person name="Peeters S.H."/>
            <person name="Heuer A."/>
            <person name="Rast P."/>
            <person name="Oberbeckmann S."/>
            <person name="Bunk B."/>
            <person name="Jeske O."/>
            <person name="Meyerdierks A."/>
            <person name="Storesund J.E."/>
            <person name="Kallscheuer N."/>
            <person name="Luecker S."/>
            <person name="Lage O.M."/>
            <person name="Pohl T."/>
            <person name="Merkel B.J."/>
            <person name="Hornburger P."/>
            <person name="Mueller R.-W."/>
            <person name="Bruemmer F."/>
            <person name="Labrenz M."/>
            <person name="Spormann A.M."/>
            <person name="Op den Camp H."/>
            <person name="Overmann J."/>
            <person name="Amann R."/>
            <person name="Jetten M.S.M."/>
            <person name="Mascher T."/>
            <person name="Medema M.H."/>
            <person name="Devos D.P."/>
            <person name="Kaster A.-K."/>
            <person name="Ovreas L."/>
            <person name="Rohde M."/>
            <person name="Galperin M.Y."/>
            <person name="Jogler C."/>
        </authorList>
    </citation>
    <scope>NUCLEOTIDE SEQUENCE [LARGE SCALE GENOMIC DNA]</scope>
    <source>
        <strain evidence="3">Pan97</strain>
    </source>
</reference>
<dbReference type="GO" id="GO:0004177">
    <property type="term" value="F:aminopeptidase activity"/>
    <property type="evidence" value="ECO:0007669"/>
    <property type="project" value="UniProtKB-KW"/>
</dbReference>
<dbReference type="EMBL" id="CP036289">
    <property type="protein sequence ID" value="QDU76549.1"/>
    <property type="molecule type" value="Genomic_DNA"/>
</dbReference>
<accession>A0A518CBE4</accession>
<dbReference type="AlphaFoldDB" id="A0A518CBE4"/>
<dbReference type="Proteomes" id="UP000318626">
    <property type="component" value="Chromosome"/>
</dbReference>
<dbReference type="Gene3D" id="3.40.630.10">
    <property type="entry name" value="Zn peptidases"/>
    <property type="match status" value="1"/>
</dbReference>
<dbReference type="SUPFAM" id="SSF52025">
    <property type="entry name" value="PA domain"/>
    <property type="match status" value="1"/>
</dbReference>
<organism evidence="2 3">
    <name type="scientific">Bremerella volcania</name>
    <dbReference type="NCBI Taxonomy" id="2527984"/>
    <lineage>
        <taxon>Bacteria</taxon>
        <taxon>Pseudomonadati</taxon>
        <taxon>Planctomycetota</taxon>
        <taxon>Planctomycetia</taxon>
        <taxon>Pirellulales</taxon>
        <taxon>Pirellulaceae</taxon>
        <taxon>Bremerella</taxon>
    </lineage>
</organism>
<dbReference type="Pfam" id="PF13180">
    <property type="entry name" value="PDZ_2"/>
    <property type="match status" value="1"/>
</dbReference>
<dbReference type="InterPro" id="IPR007484">
    <property type="entry name" value="Peptidase_M28"/>
</dbReference>
<dbReference type="PANTHER" id="PTHR12147:SF26">
    <property type="entry name" value="PEPTIDASE M28 DOMAIN-CONTAINING PROTEIN"/>
    <property type="match status" value="1"/>
</dbReference>
<evidence type="ECO:0000313" key="3">
    <source>
        <dbReference type="Proteomes" id="UP000318626"/>
    </source>
</evidence>
<dbReference type="InterPro" id="IPR045175">
    <property type="entry name" value="M28_fam"/>
</dbReference>
<dbReference type="SUPFAM" id="SSF53187">
    <property type="entry name" value="Zn-dependent exopeptidases"/>
    <property type="match status" value="1"/>
</dbReference>
<dbReference type="PROSITE" id="PS50106">
    <property type="entry name" value="PDZ"/>
    <property type="match status" value="1"/>
</dbReference>
<evidence type="ECO:0000259" key="1">
    <source>
        <dbReference type="PROSITE" id="PS50106"/>
    </source>
</evidence>
<dbReference type="KEGG" id="bvo:Pan97_36010"/>
<dbReference type="OrthoDB" id="9762302at2"/>
<keyword evidence="2" id="KW-0378">Hydrolase</keyword>
<dbReference type="InterPro" id="IPR036034">
    <property type="entry name" value="PDZ_sf"/>
</dbReference>
<feature type="domain" description="PDZ" evidence="1">
    <location>
        <begin position="562"/>
        <end position="641"/>
    </location>
</feature>
<proteinExistence type="predicted"/>
<dbReference type="PANTHER" id="PTHR12147">
    <property type="entry name" value="METALLOPEPTIDASE M28 FAMILY MEMBER"/>
    <property type="match status" value="1"/>
</dbReference>
<dbReference type="GO" id="GO:0008235">
    <property type="term" value="F:metalloexopeptidase activity"/>
    <property type="evidence" value="ECO:0007669"/>
    <property type="project" value="InterPro"/>
</dbReference>
<sequence>MKYTPAILLTFLLGILGLCVGCQQQETVAASPEREQSADSLNAPVVAHQVSRYSFTDAQVDSRILADLNFLASDEQEGRGPYSKGLQASAEYIAEQFADAGLNTKLIEGKPFQVFATRERVDLGENNHLAFQSADGKSRKITGDDYRPLSPSVSGAFDLPLAFAGYGISSPRDAYDDYAQFDGTGKAVIVLRHEPDQAGRTQKFAGSGNSKFAYLSTKVINAIEHGAGAVILVTDEAAIKKEKSQGDKLLSFQIRMPKDFQPKIPVLHMKRSAVDALLKEAGKPSLSEWEASVDESLLPNSFDLTGARVTGEVEIETSERTQQNVLGVLPGKGRLASEIVVVGAHYDHLGYGGSGSLAPWTREIHNGADDNASGTVALLETARQCAVWDGADRRTILFIAFGAEEQGLIGSEYYVRHPLFATENTVAMLNYDMVGRLRKDRLTVYGHNTAEEFEAWMDEAAAKHDVTLNKIPGGYGPSDHASFYGRGIPVMHDFTGFHSQYHRPSDDVEHINVPGIRKVVGMNIDILQHLVKDKIVPIKNAEGSLLDLYFGGIGSGGPPSKEENQEGGKRALGVQVGDPQPNGIPIIKVTPGSAAEKAGLRGGDILTGWGETKITSIDQLRTAVRATQLDQKISVRIMRAMLELELEVEFPK</sequence>
<dbReference type="Gene3D" id="3.50.30.30">
    <property type="match status" value="1"/>
</dbReference>
<dbReference type="SUPFAM" id="SSF50156">
    <property type="entry name" value="PDZ domain-like"/>
    <property type="match status" value="1"/>
</dbReference>
<keyword evidence="3" id="KW-1185">Reference proteome</keyword>
<keyword evidence="2" id="KW-0645">Protease</keyword>
<protein>
    <submittedName>
        <fullName evidence="2">Aminopeptidase YwaD</fullName>
        <ecNumber evidence="2">3.4.11.6</ecNumber>
    </submittedName>
</protein>